<dbReference type="Pfam" id="PF01535">
    <property type="entry name" value="PPR"/>
    <property type="match status" value="5"/>
</dbReference>
<dbReference type="InterPro" id="IPR011990">
    <property type="entry name" value="TPR-like_helical_dom_sf"/>
</dbReference>
<keyword evidence="4" id="KW-0175">Coiled coil</keyword>
<sequence length="1106" mass="124168">MISASKAAVAHCRFIKSAQIGYTYGTNKVLSVYAKCRDLVAALKLFDEMPHRDTASWNTMIAGYVNSGNFWSAWDFLKSMKQHGLVSDVYTFGSILKGVAANADLSFGLLVHADAVKMGCDGNVYSASALIDMYAKCRSMEDANKVFLHMPERNTVSWNALLAGYAVTGDRENCFRLLEGMGRENVQLDDGTFCPILALLDEQVFYTLAMQLHGRILKSGLDFENAVSNALISAYANCGSIENAEKVFDGTNSCRDLITWNSLIAAYVECDQGMEAYRLFLDMGRLGLDPDIYTFTTIISATDEIHPKSHGKCLHTSVIKRGLENVTSIANALISMYLKSNGSYIDDALKVFEFLDAKDSISWNTILTGLSQNSLNELSFKIFEEMRSHSIEMDQYAITAILRSCSDLAISRLGQQVHALIFKTGVNVYEYVTGTLIFMYSKCGHIDDACRTFEESPKDSSIIWNAIIFAYAQHGMGEVALDLFSSMTKWKVNPDHVTFVAVLTACSHIGLVEEGRNFLNSMESDYGIPPRMEHYACAIDLLGRAGLMKEAKELIRGMPFQPDSMVLKTLLGACRTCGDIELASEVAHHLLELDPGEHCIYVLITDMFGKQKLWDEIASVKRLMKDKGVKKIPVFLACFIVDQPPLSEEVVVEDVSEDDGLYDFPPGTLRGSSLIPGVPHTPLFGRGTSSSARPMGSLGFHPQTSGTLPTGRATDSTARSVFGTPFGHRNVPLSGANIHQSFLETEELIRSSSFGKDPVPSSIRSTAVPCPSTQETGSSSSSQARHKRGWTSTPLPGSLVSASPPMGTADDGFFTGQGSQSFPFAREAYQFTGYTSWVGRDFNNKLQEIQQLKRDHPDADYVATSSAQRQSLRLLDRNAALSRELRDFKSRHFICVERPEYDRVLSENNQLHSDRERLAAKVGQRDLNRIHDLNEIEFLKRDLERQVRERELQLREEAELHRKRSEEELERTWRRRSKEEARKATEEVEQSWRLRHEETERRLSQRVDELNLTHMEERRSARSSLDEARRSLENEHLTYEGHMARMEADRISDYGRGFYRGGLEVQQKFYHGLEPYYDRLDPWLKFPGIPEPMGPEPSYLRSSPSP</sequence>
<dbReference type="GO" id="GO:0003723">
    <property type="term" value="F:RNA binding"/>
    <property type="evidence" value="ECO:0007669"/>
    <property type="project" value="InterPro"/>
</dbReference>
<reference evidence="6 7" key="1">
    <citation type="submission" date="2018-04" db="EMBL/GenBank/DDBJ databases">
        <authorList>
            <person name="Vogel A."/>
        </authorList>
    </citation>
    <scope>NUCLEOTIDE SEQUENCE [LARGE SCALE GENOMIC DNA]</scope>
</reference>
<dbReference type="InterPro" id="IPR046960">
    <property type="entry name" value="PPR_At4g14850-like_plant"/>
</dbReference>
<dbReference type="NCBIfam" id="TIGR00756">
    <property type="entry name" value="PPR"/>
    <property type="match status" value="3"/>
</dbReference>
<feature type="repeat" description="PPR" evidence="3">
    <location>
        <begin position="53"/>
        <end position="87"/>
    </location>
</feature>
<dbReference type="FunFam" id="1.25.40.10:FF:000343">
    <property type="entry name" value="Pentatricopeptide repeat-containing protein At3g58590"/>
    <property type="match status" value="1"/>
</dbReference>
<name>A0A484MG00_9ASTE</name>
<evidence type="ECO:0000256" key="2">
    <source>
        <dbReference type="ARBA" id="ARBA00061659"/>
    </source>
</evidence>
<dbReference type="GO" id="GO:0009451">
    <property type="term" value="P:RNA modification"/>
    <property type="evidence" value="ECO:0007669"/>
    <property type="project" value="InterPro"/>
</dbReference>
<gene>
    <name evidence="6" type="ORF">CCAM_LOCUS29233</name>
</gene>
<dbReference type="Proteomes" id="UP000595140">
    <property type="component" value="Unassembled WGS sequence"/>
</dbReference>
<dbReference type="FunFam" id="1.25.40.10:FF:000158">
    <property type="entry name" value="pentatricopeptide repeat-containing protein At2g33680"/>
    <property type="match status" value="1"/>
</dbReference>
<dbReference type="GO" id="GO:0005739">
    <property type="term" value="C:mitochondrion"/>
    <property type="evidence" value="ECO:0007669"/>
    <property type="project" value="UniProtKB-ARBA"/>
</dbReference>
<dbReference type="PROSITE" id="PS51375">
    <property type="entry name" value="PPR"/>
    <property type="match status" value="5"/>
</dbReference>
<accession>A0A484MG00</accession>
<dbReference type="Gene3D" id="1.25.40.10">
    <property type="entry name" value="Tetratricopeptide repeat domain"/>
    <property type="match status" value="5"/>
</dbReference>
<keyword evidence="7" id="KW-1185">Reference proteome</keyword>
<feature type="repeat" description="PPR" evidence="3">
    <location>
        <begin position="256"/>
        <end position="290"/>
    </location>
</feature>
<proteinExistence type="inferred from homology"/>
<dbReference type="GO" id="GO:0099402">
    <property type="term" value="P:plant organ development"/>
    <property type="evidence" value="ECO:0007669"/>
    <property type="project" value="UniProtKB-ARBA"/>
</dbReference>
<dbReference type="EMBL" id="OOIL02003368">
    <property type="protein sequence ID" value="VFQ87457.1"/>
    <property type="molecule type" value="Genomic_DNA"/>
</dbReference>
<evidence type="ECO:0000313" key="6">
    <source>
        <dbReference type="EMBL" id="VFQ87457.1"/>
    </source>
</evidence>
<dbReference type="InterPro" id="IPR046848">
    <property type="entry name" value="E_motif"/>
</dbReference>
<keyword evidence="1" id="KW-0677">Repeat</keyword>
<feature type="repeat" description="PPR" evidence="3">
    <location>
        <begin position="359"/>
        <end position="393"/>
    </location>
</feature>
<dbReference type="CDD" id="cd22249">
    <property type="entry name" value="UDM1_RNF168_RNF169-like"/>
    <property type="match status" value="1"/>
</dbReference>
<comment type="similarity">
    <text evidence="2">Belongs to the PPR family. PCMP-E subfamily.</text>
</comment>
<dbReference type="AlphaFoldDB" id="A0A484MG00"/>
<dbReference type="Pfam" id="PF13041">
    <property type="entry name" value="PPR_2"/>
    <property type="match status" value="4"/>
</dbReference>
<evidence type="ECO:0000313" key="7">
    <source>
        <dbReference type="Proteomes" id="UP000595140"/>
    </source>
</evidence>
<evidence type="ECO:0000256" key="1">
    <source>
        <dbReference type="ARBA" id="ARBA00022737"/>
    </source>
</evidence>
<evidence type="ECO:0000256" key="4">
    <source>
        <dbReference type="SAM" id="Coils"/>
    </source>
</evidence>
<evidence type="ECO:0000256" key="3">
    <source>
        <dbReference type="PROSITE-ProRule" id="PRU00708"/>
    </source>
</evidence>
<dbReference type="OrthoDB" id="1929236at2759"/>
<dbReference type="PANTHER" id="PTHR47926">
    <property type="entry name" value="PENTATRICOPEPTIDE REPEAT-CONTAINING PROTEIN"/>
    <property type="match status" value="1"/>
</dbReference>
<feature type="repeat" description="PPR" evidence="3">
    <location>
        <begin position="154"/>
        <end position="188"/>
    </location>
</feature>
<feature type="repeat" description="PPR" evidence="3">
    <location>
        <begin position="460"/>
        <end position="494"/>
    </location>
</feature>
<feature type="coiled-coil region" evidence="4">
    <location>
        <begin position="933"/>
        <end position="968"/>
    </location>
</feature>
<dbReference type="PANTHER" id="PTHR47926:SF372">
    <property type="entry name" value="PENTATRICOPEPTIDE REPEAT-CONTAINING PROTEIN"/>
    <property type="match status" value="1"/>
</dbReference>
<dbReference type="InterPro" id="IPR002885">
    <property type="entry name" value="PPR_rpt"/>
</dbReference>
<feature type="region of interest" description="Disordered" evidence="5">
    <location>
        <begin position="753"/>
        <end position="798"/>
    </location>
</feature>
<organism evidence="6 7">
    <name type="scientific">Cuscuta campestris</name>
    <dbReference type="NCBI Taxonomy" id="132261"/>
    <lineage>
        <taxon>Eukaryota</taxon>
        <taxon>Viridiplantae</taxon>
        <taxon>Streptophyta</taxon>
        <taxon>Embryophyta</taxon>
        <taxon>Tracheophyta</taxon>
        <taxon>Spermatophyta</taxon>
        <taxon>Magnoliopsida</taxon>
        <taxon>eudicotyledons</taxon>
        <taxon>Gunneridae</taxon>
        <taxon>Pentapetalae</taxon>
        <taxon>asterids</taxon>
        <taxon>lamiids</taxon>
        <taxon>Solanales</taxon>
        <taxon>Convolvulaceae</taxon>
        <taxon>Cuscuteae</taxon>
        <taxon>Cuscuta</taxon>
        <taxon>Cuscuta subgen. Grammica</taxon>
        <taxon>Cuscuta sect. Cleistogrammica</taxon>
    </lineage>
</organism>
<protein>
    <submittedName>
        <fullName evidence="6">Uncharacterized protein</fullName>
    </submittedName>
</protein>
<dbReference type="FunFam" id="1.25.40.10:FF:000205">
    <property type="entry name" value="Pentatricopeptide repeat-containing protein, mitochondrial"/>
    <property type="match status" value="1"/>
</dbReference>
<dbReference type="Pfam" id="PF20431">
    <property type="entry name" value="E_motif"/>
    <property type="match status" value="1"/>
</dbReference>
<evidence type="ECO:0000256" key="5">
    <source>
        <dbReference type="SAM" id="MobiDB-lite"/>
    </source>
</evidence>